<evidence type="ECO:0000259" key="4">
    <source>
        <dbReference type="PROSITE" id="PS50956"/>
    </source>
</evidence>
<dbReference type="PANTHER" id="PTHR30154">
    <property type="entry name" value="LEUCINE-RESPONSIVE REGULATORY PROTEIN"/>
    <property type="match status" value="1"/>
</dbReference>
<comment type="caution">
    <text evidence="5">The sequence shown here is derived from an EMBL/GenBank/DDBJ whole genome shotgun (WGS) entry which is preliminary data.</text>
</comment>
<dbReference type="InterPro" id="IPR000485">
    <property type="entry name" value="AsnC-type_HTH_dom"/>
</dbReference>
<dbReference type="InterPro" id="IPR019888">
    <property type="entry name" value="Tscrpt_reg_AsnC-like"/>
</dbReference>
<proteinExistence type="predicted"/>
<dbReference type="SUPFAM" id="SSF54909">
    <property type="entry name" value="Dimeric alpha+beta barrel"/>
    <property type="match status" value="1"/>
</dbReference>
<evidence type="ECO:0000256" key="2">
    <source>
        <dbReference type="ARBA" id="ARBA00023125"/>
    </source>
</evidence>
<dbReference type="GO" id="GO:0005829">
    <property type="term" value="C:cytosol"/>
    <property type="evidence" value="ECO:0007669"/>
    <property type="project" value="TreeGrafter"/>
</dbReference>
<evidence type="ECO:0000313" key="5">
    <source>
        <dbReference type="EMBL" id="ESQ91037.1"/>
    </source>
</evidence>
<evidence type="ECO:0000313" key="6">
    <source>
        <dbReference type="Proteomes" id="UP000017837"/>
    </source>
</evidence>
<dbReference type="InterPro" id="IPR036390">
    <property type="entry name" value="WH_DNA-bd_sf"/>
</dbReference>
<feature type="domain" description="HTH asnC-type" evidence="4">
    <location>
        <begin position="1"/>
        <end position="44"/>
    </location>
</feature>
<dbReference type="STRING" id="1121022.GCA_000376105_03059"/>
<dbReference type="GO" id="GO:0043565">
    <property type="term" value="F:sequence-specific DNA binding"/>
    <property type="evidence" value="ECO:0007669"/>
    <property type="project" value="InterPro"/>
</dbReference>
<evidence type="ECO:0000256" key="1">
    <source>
        <dbReference type="ARBA" id="ARBA00023015"/>
    </source>
</evidence>
<dbReference type="EMBL" id="AWGB01000020">
    <property type="protein sequence ID" value="ESQ91037.1"/>
    <property type="molecule type" value="Genomic_DNA"/>
</dbReference>
<dbReference type="Gene3D" id="1.10.10.10">
    <property type="entry name" value="Winged helix-like DNA-binding domain superfamily/Winged helix DNA-binding domain"/>
    <property type="match status" value="1"/>
</dbReference>
<dbReference type="Pfam" id="PF13412">
    <property type="entry name" value="HTH_24"/>
    <property type="match status" value="1"/>
</dbReference>
<dbReference type="SMART" id="SM00344">
    <property type="entry name" value="HTH_ASNC"/>
    <property type="match status" value="1"/>
</dbReference>
<dbReference type="PANTHER" id="PTHR30154:SF46">
    <property type="entry name" value="TRANSCRIPTIONAL REGULATORY PROTEIN"/>
    <property type="match status" value="1"/>
</dbReference>
<name>V4PAV2_9CAUL</name>
<dbReference type="InterPro" id="IPR011008">
    <property type="entry name" value="Dimeric_a/b-barrel"/>
</dbReference>
<sequence>MSNAKIASEVGLSASACLRRIQMLEQQDVIRGYTILLGQESGNQSMAVIINISLEKQTETQFQKFEAAVRRHPEIQECFLMTGESDYMLRVNAESGPDFERIHNDVLSKLPGVQRIHSSFSIRNVLTSRSRATSAG</sequence>
<keyword evidence="1" id="KW-0805">Transcription regulation</keyword>
<organism evidence="5 6">
    <name type="scientific">Asticcacaulis benevestitus DSM 16100 = ATCC BAA-896</name>
    <dbReference type="NCBI Taxonomy" id="1121022"/>
    <lineage>
        <taxon>Bacteria</taxon>
        <taxon>Pseudomonadati</taxon>
        <taxon>Pseudomonadota</taxon>
        <taxon>Alphaproteobacteria</taxon>
        <taxon>Caulobacterales</taxon>
        <taxon>Caulobacteraceae</taxon>
        <taxon>Asticcacaulis</taxon>
    </lineage>
</organism>
<keyword evidence="3" id="KW-0804">Transcription</keyword>
<dbReference type="GO" id="GO:0043200">
    <property type="term" value="P:response to amino acid"/>
    <property type="evidence" value="ECO:0007669"/>
    <property type="project" value="TreeGrafter"/>
</dbReference>
<keyword evidence="6" id="KW-1185">Reference proteome</keyword>
<dbReference type="SUPFAM" id="SSF46785">
    <property type="entry name" value="Winged helix' DNA-binding domain"/>
    <property type="match status" value="1"/>
</dbReference>
<accession>V4PAV2</accession>
<keyword evidence="2" id="KW-0238">DNA-binding</keyword>
<reference evidence="5 6" key="1">
    <citation type="journal article" date="2014" name="Nature">
        <title>Sequential evolution of bacterial morphology by co-option of a developmental regulator.</title>
        <authorList>
            <person name="Jiang C."/>
            <person name="Brown P.J."/>
            <person name="Ducret A."/>
            <person name="Brun Y.V."/>
        </authorList>
    </citation>
    <scope>NUCLEOTIDE SEQUENCE [LARGE SCALE GENOMIC DNA]</scope>
    <source>
        <strain evidence="5 6">DSM 16100</strain>
    </source>
</reference>
<protein>
    <recommendedName>
        <fullName evidence="4">HTH asnC-type domain-containing protein</fullName>
    </recommendedName>
</protein>
<evidence type="ECO:0000256" key="3">
    <source>
        <dbReference type="ARBA" id="ARBA00023163"/>
    </source>
</evidence>
<dbReference type="Pfam" id="PF01037">
    <property type="entry name" value="AsnC_trans_reg"/>
    <property type="match status" value="1"/>
</dbReference>
<dbReference type="InterPro" id="IPR019887">
    <property type="entry name" value="Tscrpt_reg_AsnC/Lrp_C"/>
</dbReference>
<dbReference type="Gene3D" id="3.30.70.920">
    <property type="match status" value="1"/>
</dbReference>
<dbReference type="AlphaFoldDB" id="V4PAV2"/>
<dbReference type="PATRIC" id="fig|1121022.4.peg.2297"/>
<dbReference type="InterPro" id="IPR036388">
    <property type="entry name" value="WH-like_DNA-bd_sf"/>
</dbReference>
<dbReference type="Proteomes" id="UP000017837">
    <property type="component" value="Unassembled WGS sequence"/>
</dbReference>
<dbReference type="eggNOG" id="COG1522">
    <property type="taxonomic scope" value="Bacteria"/>
</dbReference>
<gene>
    <name evidence="5" type="ORF">ABENE_11335</name>
</gene>
<dbReference type="PROSITE" id="PS50956">
    <property type="entry name" value="HTH_ASNC_2"/>
    <property type="match status" value="1"/>
</dbReference>